<evidence type="ECO:0000313" key="2">
    <source>
        <dbReference type="EMBL" id="GAA1271474.1"/>
    </source>
</evidence>
<gene>
    <name evidence="2" type="ORF">GCM10009665_69620</name>
</gene>
<dbReference type="EMBL" id="BAAALF010000219">
    <property type="protein sequence ID" value="GAA1271474.1"/>
    <property type="molecule type" value="Genomic_DNA"/>
</dbReference>
<protein>
    <submittedName>
        <fullName evidence="2">Uncharacterized protein</fullName>
    </submittedName>
</protein>
<feature type="region of interest" description="Disordered" evidence="1">
    <location>
        <begin position="1"/>
        <end position="50"/>
    </location>
</feature>
<dbReference type="RefSeq" id="WP_344446197.1">
    <property type="nucleotide sequence ID" value="NZ_BAAALF010000219.1"/>
</dbReference>
<sequence length="74" mass="8606">MRPIRSARREERRPNAGPPPAAPPRRRLHRRGAERPDRRSCRTAVRPHPASATRKIYGINANWDTHSWSAWYAV</sequence>
<organism evidence="2 3">
    <name type="scientific">Kitasatospora nipponensis</name>
    <dbReference type="NCBI Taxonomy" id="258049"/>
    <lineage>
        <taxon>Bacteria</taxon>
        <taxon>Bacillati</taxon>
        <taxon>Actinomycetota</taxon>
        <taxon>Actinomycetes</taxon>
        <taxon>Kitasatosporales</taxon>
        <taxon>Streptomycetaceae</taxon>
        <taxon>Kitasatospora</taxon>
    </lineage>
</organism>
<evidence type="ECO:0000313" key="3">
    <source>
        <dbReference type="Proteomes" id="UP001500037"/>
    </source>
</evidence>
<feature type="compositionally biased region" description="Basic and acidic residues" evidence="1">
    <location>
        <begin position="31"/>
        <end position="40"/>
    </location>
</feature>
<accession>A0ABN1WY50</accession>
<proteinExistence type="predicted"/>
<name>A0ABN1WY50_9ACTN</name>
<reference evidence="2 3" key="1">
    <citation type="journal article" date="2019" name="Int. J. Syst. Evol. Microbiol.">
        <title>The Global Catalogue of Microorganisms (GCM) 10K type strain sequencing project: providing services to taxonomists for standard genome sequencing and annotation.</title>
        <authorList>
            <consortium name="The Broad Institute Genomics Platform"/>
            <consortium name="The Broad Institute Genome Sequencing Center for Infectious Disease"/>
            <person name="Wu L."/>
            <person name="Ma J."/>
        </authorList>
    </citation>
    <scope>NUCLEOTIDE SEQUENCE [LARGE SCALE GENOMIC DNA]</scope>
    <source>
        <strain evidence="2 3">JCM 13004</strain>
    </source>
</reference>
<evidence type="ECO:0000256" key="1">
    <source>
        <dbReference type="SAM" id="MobiDB-lite"/>
    </source>
</evidence>
<comment type="caution">
    <text evidence="2">The sequence shown here is derived from an EMBL/GenBank/DDBJ whole genome shotgun (WGS) entry which is preliminary data.</text>
</comment>
<keyword evidence="3" id="KW-1185">Reference proteome</keyword>
<dbReference type="Proteomes" id="UP001500037">
    <property type="component" value="Unassembled WGS sequence"/>
</dbReference>